<accession>A0A0L7LGS3</accession>
<evidence type="ECO:0000313" key="3">
    <source>
        <dbReference type="EMBL" id="KOB74738.1"/>
    </source>
</evidence>
<feature type="non-terminal residue" evidence="3">
    <location>
        <position position="91"/>
    </location>
</feature>
<dbReference type="Proteomes" id="UP000037510">
    <property type="component" value="Unassembled WGS sequence"/>
</dbReference>
<organism evidence="3 4">
    <name type="scientific">Operophtera brumata</name>
    <name type="common">Winter moth</name>
    <name type="synonym">Phalaena brumata</name>
    <dbReference type="NCBI Taxonomy" id="104452"/>
    <lineage>
        <taxon>Eukaryota</taxon>
        <taxon>Metazoa</taxon>
        <taxon>Ecdysozoa</taxon>
        <taxon>Arthropoda</taxon>
        <taxon>Hexapoda</taxon>
        <taxon>Insecta</taxon>
        <taxon>Pterygota</taxon>
        <taxon>Neoptera</taxon>
        <taxon>Endopterygota</taxon>
        <taxon>Lepidoptera</taxon>
        <taxon>Glossata</taxon>
        <taxon>Ditrysia</taxon>
        <taxon>Geometroidea</taxon>
        <taxon>Geometridae</taxon>
        <taxon>Larentiinae</taxon>
        <taxon>Operophtera</taxon>
    </lineage>
</organism>
<proteinExistence type="predicted"/>
<feature type="compositionally biased region" description="Polar residues" evidence="1">
    <location>
        <begin position="57"/>
        <end position="67"/>
    </location>
</feature>
<gene>
    <name evidence="3" type="ORF">OBRU01_08567</name>
    <name evidence="2" type="ORF">OBRU01_25501</name>
</gene>
<evidence type="ECO:0000313" key="4">
    <source>
        <dbReference type="Proteomes" id="UP000037510"/>
    </source>
</evidence>
<evidence type="ECO:0000313" key="2">
    <source>
        <dbReference type="EMBL" id="KOB58157.1"/>
    </source>
</evidence>
<dbReference type="EMBL" id="JTDY01010617">
    <property type="protein sequence ID" value="KOB58157.1"/>
    <property type="molecule type" value="Genomic_DNA"/>
</dbReference>
<dbReference type="EMBL" id="JTDY01001149">
    <property type="protein sequence ID" value="KOB74738.1"/>
    <property type="molecule type" value="Genomic_DNA"/>
</dbReference>
<protein>
    <submittedName>
        <fullName evidence="3">Putative monocarboxylate transporter</fullName>
    </submittedName>
</protein>
<sequence>MQCNHNPKYTKEKLKVILNYFRDLYSSKEKCQRIKMSHGTVKNSKNAKNGNGHHAPATTNYESQTLSPLPPAPDGGWGWAVIFASFMVHVM</sequence>
<feature type="compositionally biased region" description="Polar residues" evidence="1">
    <location>
        <begin position="40"/>
        <end position="49"/>
    </location>
</feature>
<dbReference type="AlphaFoldDB" id="A0A0L7LGS3"/>
<reference evidence="3 4" key="1">
    <citation type="journal article" date="2015" name="Genome Biol. Evol.">
        <title>The genome of winter moth (Operophtera brumata) provides a genomic perspective on sexual dimorphism and phenology.</title>
        <authorList>
            <person name="Derks M.F."/>
            <person name="Smit S."/>
            <person name="Salis L."/>
            <person name="Schijlen E."/>
            <person name="Bossers A."/>
            <person name="Mateman C."/>
            <person name="Pijl A.S."/>
            <person name="de Ridder D."/>
            <person name="Groenen M.A."/>
            <person name="Visser M.E."/>
            <person name="Megens H.J."/>
        </authorList>
    </citation>
    <scope>NUCLEOTIDE SEQUENCE [LARGE SCALE GENOMIC DNA]</scope>
    <source>
        <strain evidence="3">WM2013NL</strain>
        <tissue evidence="3">Head and thorax</tissue>
    </source>
</reference>
<comment type="caution">
    <text evidence="3">The sequence shown here is derived from an EMBL/GenBank/DDBJ whole genome shotgun (WGS) entry which is preliminary data.</text>
</comment>
<evidence type="ECO:0000256" key="1">
    <source>
        <dbReference type="SAM" id="MobiDB-lite"/>
    </source>
</evidence>
<name>A0A0L7LGS3_OPEBR</name>
<feature type="region of interest" description="Disordered" evidence="1">
    <location>
        <begin position="37"/>
        <end position="67"/>
    </location>
</feature>
<keyword evidence="4" id="KW-1185">Reference proteome</keyword>